<evidence type="ECO:0000256" key="2">
    <source>
        <dbReference type="SAM" id="SignalP"/>
    </source>
</evidence>
<protein>
    <recommendedName>
        <fullName evidence="5">Tripartite tricarboxylate transporter substrate binding protein</fullName>
    </recommendedName>
</protein>
<dbReference type="InterPro" id="IPR042100">
    <property type="entry name" value="Bug_dom1"/>
</dbReference>
<dbReference type="SUPFAM" id="SSF53850">
    <property type="entry name" value="Periplasmic binding protein-like II"/>
    <property type="match status" value="1"/>
</dbReference>
<evidence type="ECO:0000313" key="3">
    <source>
        <dbReference type="EMBL" id="MBO1078764.1"/>
    </source>
</evidence>
<gene>
    <name evidence="3" type="ORF">IAI61_06970</name>
</gene>
<evidence type="ECO:0000313" key="4">
    <source>
        <dbReference type="Proteomes" id="UP001518989"/>
    </source>
</evidence>
<dbReference type="InterPro" id="IPR005064">
    <property type="entry name" value="BUG"/>
</dbReference>
<feature type="chain" id="PRO_5046659730" description="Tripartite tricarboxylate transporter substrate binding protein" evidence="2">
    <location>
        <begin position="26"/>
        <end position="320"/>
    </location>
</feature>
<name>A0ABS3KMS2_9PROT</name>
<keyword evidence="2" id="KW-0732">Signal</keyword>
<keyword evidence="4" id="KW-1185">Reference proteome</keyword>
<dbReference type="Pfam" id="PF03401">
    <property type="entry name" value="TctC"/>
    <property type="match status" value="1"/>
</dbReference>
<organism evidence="3 4">
    <name type="scientific">Roseomonas haemaphysalidis</name>
    <dbReference type="NCBI Taxonomy" id="2768162"/>
    <lineage>
        <taxon>Bacteria</taxon>
        <taxon>Pseudomonadati</taxon>
        <taxon>Pseudomonadota</taxon>
        <taxon>Alphaproteobacteria</taxon>
        <taxon>Acetobacterales</taxon>
        <taxon>Roseomonadaceae</taxon>
        <taxon>Roseomonas</taxon>
    </lineage>
</organism>
<evidence type="ECO:0000256" key="1">
    <source>
        <dbReference type="ARBA" id="ARBA00006987"/>
    </source>
</evidence>
<feature type="signal peptide" evidence="2">
    <location>
        <begin position="1"/>
        <end position="25"/>
    </location>
</feature>
<dbReference type="PIRSF" id="PIRSF017082">
    <property type="entry name" value="YflP"/>
    <property type="match status" value="1"/>
</dbReference>
<comment type="caution">
    <text evidence="3">The sequence shown here is derived from an EMBL/GenBank/DDBJ whole genome shotgun (WGS) entry which is preliminary data.</text>
</comment>
<dbReference type="PANTHER" id="PTHR42928:SF5">
    <property type="entry name" value="BLR1237 PROTEIN"/>
    <property type="match status" value="1"/>
</dbReference>
<reference evidence="3 4" key="1">
    <citation type="submission" date="2020-09" db="EMBL/GenBank/DDBJ databases">
        <title>Roseomonas.</title>
        <authorList>
            <person name="Zhu W."/>
        </authorList>
    </citation>
    <scope>NUCLEOTIDE SEQUENCE [LARGE SCALE GENOMIC DNA]</scope>
    <source>
        <strain evidence="3 4">573</strain>
    </source>
</reference>
<proteinExistence type="inferred from homology"/>
<evidence type="ECO:0008006" key="5">
    <source>
        <dbReference type="Google" id="ProtNLM"/>
    </source>
</evidence>
<sequence>MTAAVGRRALTLGGFLALGATAARAARPVRLVVPYAPGDGPDLFARRFAQGMAERIGLPVVVDNRPGAATMIGTEYVASAVPDGLTLLLATSTTFAANPHLFRQLNYSIAQFQPITLLVRVRLALYASTGFGARGMAAVLAGARAAPDPLQYGITARGDATHLAGEALQQAAGIVLQDVPYRGTALMQQGLLRDDIPLAIDGIGAYLNLLGKGRVNAIAVTGAARVAVLPDTPTFAEAGIAELGRQPWYGLLAPAGLDPEVLADLNAAAVDTMRAAGLRDALARQGAAVETQSPAAFATLIAEETEAWGAIIRRVGLSMD</sequence>
<dbReference type="Gene3D" id="3.40.190.10">
    <property type="entry name" value="Periplasmic binding protein-like II"/>
    <property type="match status" value="1"/>
</dbReference>
<dbReference type="Proteomes" id="UP001518989">
    <property type="component" value="Unassembled WGS sequence"/>
</dbReference>
<dbReference type="RefSeq" id="WP_207416201.1">
    <property type="nucleotide sequence ID" value="NZ_CP061177.1"/>
</dbReference>
<accession>A0ABS3KMS2</accession>
<dbReference type="EMBL" id="JACTNG010000003">
    <property type="protein sequence ID" value="MBO1078764.1"/>
    <property type="molecule type" value="Genomic_DNA"/>
</dbReference>
<dbReference type="PANTHER" id="PTHR42928">
    <property type="entry name" value="TRICARBOXYLATE-BINDING PROTEIN"/>
    <property type="match status" value="1"/>
</dbReference>
<dbReference type="Gene3D" id="3.40.190.150">
    <property type="entry name" value="Bordetella uptake gene, domain 1"/>
    <property type="match status" value="1"/>
</dbReference>
<comment type="similarity">
    <text evidence="1">Belongs to the UPF0065 (bug) family.</text>
</comment>